<dbReference type="AlphaFoldDB" id="A0A3D8QIN2"/>
<organism evidence="1 2">
    <name type="scientific">Coleophoma crateriformis</name>
    <dbReference type="NCBI Taxonomy" id="565419"/>
    <lineage>
        <taxon>Eukaryota</taxon>
        <taxon>Fungi</taxon>
        <taxon>Dikarya</taxon>
        <taxon>Ascomycota</taxon>
        <taxon>Pezizomycotina</taxon>
        <taxon>Leotiomycetes</taxon>
        <taxon>Helotiales</taxon>
        <taxon>Dermateaceae</taxon>
        <taxon>Coleophoma</taxon>
    </lineage>
</organism>
<sequence length="79" mass="8436">MQLIRDDKLTIDKSHISGLAKKSMARGGRGCYAVWALLVGKTPEGSLKEEAKERAEKVPKVSNGTYMLYANATGGGSGH</sequence>
<reference evidence="1 2" key="1">
    <citation type="journal article" date="2018" name="IMA Fungus">
        <title>IMA Genome-F 9: Draft genome sequence of Annulohypoxylon stygium, Aspergillus mulundensis, Berkeleyomyces basicola (syn. Thielaviopsis basicola), Ceratocystis smalleyi, two Cercospora beticola strains, Coleophoma cylindrospora, Fusarium fracticaudum, Phialophora cf. hyalina, and Morchella septimelata.</title>
        <authorList>
            <person name="Wingfield B.D."/>
            <person name="Bills G.F."/>
            <person name="Dong Y."/>
            <person name="Huang W."/>
            <person name="Nel W.J."/>
            <person name="Swalarsk-Parry B.S."/>
            <person name="Vaghefi N."/>
            <person name="Wilken P.M."/>
            <person name="An Z."/>
            <person name="de Beer Z.W."/>
            <person name="De Vos L."/>
            <person name="Chen L."/>
            <person name="Duong T.A."/>
            <person name="Gao Y."/>
            <person name="Hammerbacher A."/>
            <person name="Kikkert J.R."/>
            <person name="Li Y."/>
            <person name="Li H."/>
            <person name="Li K."/>
            <person name="Li Q."/>
            <person name="Liu X."/>
            <person name="Ma X."/>
            <person name="Naidoo K."/>
            <person name="Pethybridge S.J."/>
            <person name="Sun J."/>
            <person name="Steenkamp E.T."/>
            <person name="van der Nest M.A."/>
            <person name="van Wyk S."/>
            <person name="Wingfield M.J."/>
            <person name="Xiong C."/>
            <person name="Yue Q."/>
            <person name="Zhang X."/>
        </authorList>
    </citation>
    <scope>NUCLEOTIDE SEQUENCE [LARGE SCALE GENOMIC DNA]</scope>
    <source>
        <strain evidence="1 2">BP5796</strain>
    </source>
</reference>
<gene>
    <name evidence="1" type="ORF">BP5796_11541</name>
</gene>
<accession>A0A3D8QIN2</accession>
<dbReference type="Proteomes" id="UP000256328">
    <property type="component" value="Unassembled WGS sequence"/>
</dbReference>
<dbReference type="EMBL" id="PDLN01000018">
    <property type="protein sequence ID" value="RDW61649.1"/>
    <property type="molecule type" value="Genomic_DNA"/>
</dbReference>
<evidence type="ECO:0000313" key="1">
    <source>
        <dbReference type="EMBL" id="RDW61649.1"/>
    </source>
</evidence>
<name>A0A3D8QIN2_9HELO</name>
<evidence type="ECO:0000313" key="2">
    <source>
        <dbReference type="Proteomes" id="UP000256328"/>
    </source>
</evidence>
<comment type="caution">
    <text evidence="1">The sequence shown here is derived from an EMBL/GenBank/DDBJ whole genome shotgun (WGS) entry which is preliminary data.</text>
</comment>
<keyword evidence="2" id="KW-1185">Reference proteome</keyword>
<protein>
    <submittedName>
        <fullName evidence="1">Uncharacterized protein</fullName>
    </submittedName>
</protein>
<proteinExistence type="predicted"/>